<name>A0ABR3WM56_9PEZI</name>
<dbReference type="EMBL" id="JAZHXJ010000318">
    <property type="protein sequence ID" value="KAL1864665.1"/>
    <property type="molecule type" value="Genomic_DNA"/>
</dbReference>
<sequence>MARFSPISSVRADKQRISREVSSALSHLSPASRNMSASCFQWPSFGGSRGQAPRGMPIVAGQQSATVEGFIVFRSTPDPEALFAT</sequence>
<organism evidence="1 2">
    <name type="scientific">Phialemonium thermophilum</name>
    <dbReference type="NCBI Taxonomy" id="223376"/>
    <lineage>
        <taxon>Eukaryota</taxon>
        <taxon>Fungi</taxon>
        <taxon>Dikarya</taxon>
        <taxon>Ascomycota</taxon>
        <taxon>Pezizomycotina</taxon>
        <taxon>Sordariomycetes</taxon>
        <taxon>Sordariomycetidae</taxon>
        <taxon>Cephalothecales</taxon>
        <taxon>Cephalothecaceae</taxon>
        <taxon>Phialemonium</taxon>
    </lineage>
</organism>
<reference evidence="1 2" key="1">
    <citation type="journal article" date="2024" name="Commun. Biol.">
        <title>Comparative genomic analysis of thermophilic fungi reveals convergent evolutionary adaptations and gene losses.</title>
        <authorList>
            <person name="Steindorff A.S."/>
            <person name="Aguilar-Pontes M.V."/>
            <person name="Robinson A.J."/>
            <person name="Andreopoulos B."/>
            <person name="LaButti K."/>
            <person name="Kuo A."/>
            <person name="Mondo S."/>
            <person name="Riley R."/>
            <person name="Otillar R."/>
            <person name="Haridas S."/>
            <person name="Lipzen A."/>
            <person name="Grimwood J."/>
            <person name="Schmutz J."/>
            <person name="Clum A."/>
            <person name="Reid I.D."/>
            <person name="Moisan M.C."/>
            <person name="Butler G."/>
            <person name="Nguyen T.T.M."/>
            <person name="Dewar K."/>
            <person name="Conant G."/>
            <person name="Drula E."/>
            <person name="Henrissat B."/>
            <person name="Hansel C."/>
            <person name="Singer S."/>
            <person name="Hutchinson M.I."/>
            <person name="de Vries R.P."/>
            <person name="Natvig D.O."/>
            <person name="Powell A.J."/>
            <person name="Tsang A."/>
            <person name="Grigoriev I.V."/>
        </authorList>
    </citation>
    <scope>NUCLEOTIDE SEQUENCE [LARGE SCALE GENOMIC DNA]</scope>
    <source>
        <strain evidence="1 2">ATCC 24622</strain>
    </source>
</reference>
<accession>A0ABR3WM56</accession>
<evidence type="ECO:0000313" key="1">
    <source>
        <dbReference type="EMBL" id="KAL1864665.1"/>
    </source>
</evidence>
<comment type="caution">
    <text evidence="1">The sequence shown here is derived from an EMBL/GenBank/DDBJ whole genome shotgun (WGS) entry which is preliminary data.</text>
</comment>
<evidence type="ECO:0000313" key="2">
    <source>
        <dbReference type="Proteomes" id="UP001586593"/>
    </source>
</evidence>
<dbReference type="Proteomes" id="UP001586593">
    <property type="component" value="Unassembled WGS sequence"/>
</dbReference>
<gene>
    <name evidence="1" type="ORF">VTK73DRAFT_5688</name>
</gene>
<keyword evidence="2" id="KW-1185">Reference proteome</keyword>
<protein>
    <submittedName>
        <fullName evidence="1">Uncharacterized protein</fullName>
    </submittedName>
</protein>
<proteinExistence type="predicted"/>